<evidence type="ECO:0000256" key="2">
    <source>
        <dbReference type="RuleBase" id="RU367162"/>
    </source>
</evidence>
<dbReference type="GO" id="GO:0005634">
    <property type="term" value="C:nucleus"/>
    <property type="evidence" value="ECO:0007669"/>
    <property type="project" value="UniProtKB-SubCell"/>
</dbReference>
<dbReference type="InterPro" id="IPR011107">
    <property type="entry name" value="PPI_Ypi1"/>
</dbReference>
<dbReference type="RefSeq" id="XP_022464244.1">
    <property type="nucleotide sequence ID" value="XM_022607671.1"/>
</dbReference>
<reference evidence="4 5" key="1">
    <citation type="journal article" date="2011" name="Proc. Natl. Acad. Sci. U.S.A.">
        <title>Evolutionary erosion of yeast sex chromosomes by mating-type switching accidents.</title>
        <authorList>
            <person name="Gordon J.L."/>
            <person name="Armisen D."/>
            <person name="Proux-Wera E."/>
            <person name="Oheigeartaigh S.S."/>
            <person name="Byrne K.P."/>
            <person name="Wolfe K.H."/>
        </authorList>
    </citation>
    <scope>NUCLEOTIDE SEQUENCE [LARGE SCALE GENOMIC DNA]</scope>
    <source>
        <strain evidence="5">ATCC MYA-139 / BCRC 22969 / CBS 8797 / CCRC 22969 / KCTC 17520 / NBRC 10181 / NCYC 3082</strain>
    </source>
</reference>
<evidence type="ECO:0000256" key="3">
    <source>
        <dbReference type="SAM" id="MobiDB-lite"/>
    </source>
</evidence>
<comment type="function">
    <text evidence="2">Regulator of type 1 phosphatases which maintains protein phosphatase activity under strict control.</text>
</comment>
<comment type="similarity">
    <text evidence="1 2">Belongs to the YPI1 family.</text>
</comment>
<evidence type="ECO:0000313" key="4">
    <source>
        <dbReference type="EMBL" id="CCK69998.1"/>
    </source>
</evidence>
<keyword evidence="2" id="KW-0539">Nucleus</keyword>
<name>J7RKI8_HUIN7</name>
<accession>J7RKI8</accession>
<evidence type="ECO:0000313" key="5">
    <source>
        <dbReference type="Proteomes" id="UP000006310"/>
    </source>
</evidence>
<dbReference type="GO" id="GO:0008157">
    <property type="term" value="F:protein phosphatase 1 binding"/>
    <property type="evidence" value="ECO:0007669"/>
    <property type="project" value="TreeGrafter"/>
</dbReference>
<dbReference type="PANTHER" id="PTHR20835">
    <property type="entry name" value="E3 UBIQUITIN-PROTEIN LIGASE PPP1R11-RELATED"/>
    <property type="match status" value="1"/>
</dbReference>
<dbReference type="Proteomes" id="UP000006310">
    <property type="component" value="Chromosome 4"/>
</dbReference>
<dbReference type="PANTHER" id="PTHR20835:SF0">
    <property type="entry name" value="E3 UBIQUITIN-PROTEIN LIGASE PPP1R11"/>
    <property type="match status" value="1"/>
</dbReference>
<dbReference type="GeneID" id="34525687"/>
<dbReference type="OrthoDB" id="307488at2759"/>
<feature type="compositionally biased region" description="Basic and acidic residues" evidence="3">
    <location>
        <begin position="44"/>
        <end position="53"/>
    </location>
</feature>
<dbReference type="OMA" id="AYEVQPH"/>
<keyword evidence="5" id="KW-1185">Reference proteome</keyword>
<dbReference type="AlphaFoldDB" id="J7RKI8"/>
<feature type="compositionally biased region" description="Basic and acidic residues" evidence="3">
    <location>
        <begin position="76"/>
        <end position="88"/>
    </location>
</feature>
<dbReference type="KEGG" id="kng:KNAG_0D02490"/>
<proteinExistence type="inferred from homology"/>
<feature type="compositionally biased region" description="Basic and acidic residues" evidence="3">
    <location>
        <begin position="23"/>
        <end position="33"/>
    </location>
</feature>
<gene>
    <name evidence="4" type="primary">KNAG0D02490</name>
    <name evidence="4" type="ordered locus">KNAG_0D02490</name>
</gene>
<dbReference type="Pfam" id="PF07491">
    <property type="entry name" value="PPI_Ypi1"/>
    <property type="match status" value="1"/>
</dbReference>
<feature type="compositionally biased region" description="Basic residues" evidence="3">
    <location>
        <begin position="107"/>
        <end position="119"/>
    </location>
</feature>
<comment type="subcellular location">
    <subcellularLocation>
        <location evidence="2">Nucleus</location>
    </subcellularLocation>
</comment>
<dbReference type="STRING" id="1071383.J7RKI8"/>
<feature type="region of interest" description="Disordered" evidence="3">
    <location>
        <begin position="1"/>
        <end position="53"/>
    </location>
</feature>
<dbReference type="eggNOG" id="KOG4102">
    <property type="taxonomic scope" value="Eukaryota"/>
</dbReference>
<dbReference type="GO" id="GO:0004865">
    <property type="term" value="F:protein serine/threonine phosphatase inhibitor activity"/>
    <property type="evidence" value="ECO:0007669"/>
    <property type="project" value="UniProtKB-UniRule"/>
</dbReference>
<protein>
    <recommendedName>
        <fullName evidence="2">Type 1 phosphatases regulator</fullName>
    </recommendedName>
</protein>
<feature type="region of interest" description="Disordered" evidence="3">
    <location>
        <begin position="76"/>
        <end position="146"/>
    </location>
</feature>
<sequence>MDRPAETVQGSQTETVVRPVLKLRADQKAKQEQKSGSTAARHNVKWEQDVVDNEHLDRKKTKICCIYHPQDEDECVGHNHEEHEHEEGSSSSDSSSESDNDEGLNKNQRRQRRIARRKEKLQAADAEPNAYEVQPDYKHIQIQRRL</sequence>
<dbReference type="EMBL" id="HE978317">
    <property type="protein sequence ID" value="CCK69998.1"/>
    <property type="molecule type" value="Genomic_DNA"/>
</dbReference>
<organism evidence="4 5">
    <name type="scientific">Huiozyma naganishii (strain ATCC MYA-139 / BCRC 22969 / CBS 8797 / KCTC 17520 / NBRC 10181 / NCYC 3082 / Yp74L-3)</name>
    <name type="common">Yeast</name>
    <name type="synonym">Kazachstania naganishii</name>
    <dbReference type="NCBI Taxonomy" id="1071383"/>
    <lineage>
        <taxon>Eukaryota</taxon>
        <taxon>Fungi</taxon>
        <taxon>Dikarya</taxon>
        <taxon>Ascomycota</taxon>
        <taxon>Saccharomycotina</taxon>
        <taxon>Saccharomycetes</taxon>
        <taxon>Saccharomycetales</taxon>
        <taxon>Saccharomycetaceae</taxon>
        <taxon>Huiozyma</taxon>
    </lineage>
</organism>
<dbReference type="HOGENOM" id="CLU_098333_3_0_1"/>
<evidence type="ECO:0000256" key="1">
    <source>
        <dbReference type="ARBA" id="ARBA00005605"/>
    </source>
</evidence>
<reference evidence="5" key="2">
    <citation type="submission" date="2012-08" db="EMBL/GenBank/DDBJ databases">
        <title>Genome sequence of Kazachstania naganishii.</title>
        <authorList>
            <person name="Gordon J.L."/>
            <person name="Armisen D."/>
            <person name="Proux-Wera E."/>
            <person name="OhEigeartaigh S.S."/>
            <person name="Byrne K.P."/>
            <person name="Wolfe K.H."/>
        </authorList>
    </citation>
    <scope>NUCLEOTIDE SEQUENCE [LARGE SCALE GENOMIC DNA]</scope>
    <source>
        <strain evidence="5">ATCC MYA-139 / BCRC 22969 / CBS 8797 / CCRC 22969 / KCTC 17520 / NBRC 10181 / NCYC 3082</strain>
    </source>
</reference>